<feature type="signal peptide" evidence="1">
    <location>
        <begin position="1"/>
        <end position="40"/>
    </location>
</feature>
<feature type="chain" id="PRO_5047185866" evidence="1">
    <location>
        <begin position="41"/>
        <end position="323"/>
    </location>
</feature>
<evidence type="ECO:0000313" key="2">
    <source>
        <dbReference type="EMBL" id="MFC5345091.1"/>
    </source>
</evidence>
<keyword evidence="1" id="KW-0732">Signal</keyword>
<keyword evidence="3" id="KW-1185">Reference proteome</keyword>
<name>A0ABW0FVB1_9CAUL</name>
<dbReference type="PANTHER" id="PTHR40590:SF1">
    <property type="entry name" value="CYTOPLASMIC PROTEIN"/>
    <property type="match status" value="1"/>
</dbReference>
<dbReference type="InterPro" id="IPR002816">
    <property type="entry name" value="TraB/PrgY/GumN_fam"/>
</dbReference>
<dbReference type="CDD" id="cd14789">
    <property type="entry name" value="Tiki"/>
    <property type="match status" value="1"/>
</dbReference>
<evidence type="ECO:0000313" key="3">
    <source>
        <dbReference type="Proteomes" id="UP001596152"/>
    </source>
</evidence>
<accession>A0ABW0FVB1</accession>
<dbReference type="Proteomes" id="UP001596152">
    <property type="component" value="Unassembled WGS sequence"/>
</dbReference>
<evidence type="ECO:0000256" key="1">
    <source>
        <dbReference type="SAM" id="SignalP"/>
    </source>
</evidence>
<dbReference type="PANTHER" id="PTHR40590">
    <property type="entry name" value="CYTOPLASMIC PROTEIN-RELATED"/>
    <property type="match status" value="1"/>
</dbReference>
<dbReference type="EMBL" id="JBHSLF010000025">
    <property type="protein sequence ID" value="MFC5345091.1"/>
    <property type="molecule type" value="Genomic_DNA"/>
</dbReference>
<proteinExistence type="predicted"/>
<organism evidence="2 3">
    <name type="scientific">Brevundimonas staleyi</name>
    <dbReference type="NCBI Taxonomy" id="74326"/>
    <lineage>
        <taxon>Bacteria</taxon>
        <taxon>Pseudomonadati</taxon>
        <taxon>Pseudomonadota</taxon>
        <taxon>Alphaproteobacteria</taxon>
        <taxon>Caulobacterales</taxon>
        <taxon>Caulobacteraceae</taxon>
        <taxon>Brevundimonas</taxon>
    </lineage>
</organism>
<dbReference type="RefSeq" id="WP_374038171.1">
    <property type="nucleotide sequence ID" value="NZ_CP169082.1"/>
</dbReference>
<sequence length="323" mass="34172">MTLLARLKSSTASAGRLAVGVALGVSLAAALLAGAPRAFAQEAAHTHDHAAIVPAVGEGPALWSISDEDSTIYLFGTVHVLRPNTPWGSAKVDAAFDAADNVIFEISNPDDQAALMPLIQQHGVSPQRPLSSLLTAEEFADLDAAARTIGGTGAGFDAMRPWLAGLMLSVAPLTKAGYDPKSGVELILKHRAEDAGKPVTGLETIATQVEILAGLSEETQLAFLRSTLKDFDEATTELDTLVQAWASGDVDTIDRVGVQDMRAESREVYDALLVRRNTNWADQIQTLLEGSGTTFIAVGSAHLAGDDSVQEILERRGVEVVRR</sequence>
<comment type="caution">
    <text evidence="2">The sequence shown here is derived from an EMBL/GenBank/DDBJ whole genome shotgun (WGS) entry which is preliminary data.</text>
</comment>
<dbReference type="InterPro" id="IPR047111">
    <property type="entry name" value="YbaP-like"/>
</dbReference>
<gene>
    <name evidence="2" type="ORF">ACFPIE_14295</name>
</gene>
<dbReference type="Pfam" id="PF01963">
    <property type="entry name" value="TraB_PrgY_gumN"/>
    <property type="match status" value="1"/>
</dbReference>
<protein>
    <submittedName>
        <fullName evidence="2">TraB/GumN family protein</fullName>
    </submittedName>
</protein>
<reference evidence="3" key="1">
    <citation type="journal article" date="2019" name="Int. J. Syst. Evol. Microbiol.">
        <title>The Global Catalogue of Microorganisms (GCM) 10K type strain sequencing project: providing services to taxonomists for standard genome sequencing and annotation.</title>
        <authorList>
            <consortium name="The Broad Institute Genomics Platform"/>
            <consortium name="The Broad Institute Genome Sequencing Center for Infectious Disease"/>
            <person name="Wu L."/>
            <person name="Ma J."/>
        </authorList>
    </citation>
    <scope>NUCLEOTIDE SEQUENCE [LARGE SCALE GENOMIC DNA]</scope>
    <source>
        <strain evidence="3">JCM 12125</strain>
    </source>
</reference>